<evidence type="ECO:0000259" key="10">
    <source>
        <dbReference type="Pfam" id="PF07885"/>
    </source>
</evidence>
<evidence type="ECO:0000256" key="9">
    <source>
        <dbReference type="SAM" id="Phobius"/>
    </source>
</evidence>
<feature type="transmembrane region" description="Helical" evidence="9">
    <location>
        <begin position="211"/>
        <end position="230"/>
    </location>
</feature>
<evidence type="ECO:0000256" key="8">
    <source>
        <dbReference type="RuleBase" id="RU003857"/>
    </source>
</evidence>
<evidence type="ECO:0000256" key="4">
    <source>
        <dbReference type="ARBA" id="ARBA00022989"/>
    </source>
</evidence>
<gene>
    <name evidence="11" type="ORF">L3Y34_008568</name>
    <name evidence="12" type="ORF">L5515_008410</name>
</gene>
<sequence>MARKAGGLAAIMSGQPVVVVKKRSVFWRLRHLTRQGGLHVGLILVCILYVHVGALFFMYIESPEEERIHRKVSKKFDSLRHEFLMDIERVKLEDAPDEWRVNASVSRLIDDYSKHIFLLFKDPVAANMFDCLFYSRANYTPLWTTDSSLLFTATTIIPVGYGYIAPLTSTGRLVLCIYAACGIPLALVMMSDVGKFFADAFVKFFHENITAFMVVLLFLLVAYSLIGGIAYSNVTGVSMIEGIYFSTITIFTIGYGDISPAVPIYVIIIFIVFGVALVTIAIDVVAANIIHHIHYMGRQVGKAKIIADKMLSMAQKININRGLGLGMAQLGAFARMGMMINVSAMGTAGGGQANGDVGEGIAMSRKSTWKSKGDEEDMKTRKSTAFEPDLDFDMIDHRHISGSSQYLYGFGFDNNAFGSVDAQSNDSVFM</sequence>
<dbReference type="InterPro" id="IPR003280">
    <property type="entry name" value="2pore_dom_K_chnl"/>
</dbReference>
<reference evidence="11 13" key="1">
    <citation type="submission" date="2022-02" db="EMBL/GenBank/DDBJ databases">
        <title>Chromosome-level reference genomes for two strains of Caenorhabditis briggsae: an improved platform for comparative genomics.</title>
        <authorList>
            <person name="Stevens L."/>
            <person name="Andersen E.C."/>
        </authorList>
    </citation>
    <scope>NUCLEOTIDE SEQUENCE [LARGE SCALE GENOMIC DNA]</scope>
    <source>
        <strain evidence="11">QX1410_ONT</strain>
        <tissue evidence="11">Whole-organism</tissue>
    </source>
</reference>
<evidence type="ECO:0000256" key="7">
    <source>
        <dbReference type="ARBA" id="ARBA00023303"/>
    </source>
</evidence>
<organism evidence="12 14">
    <name type="scientific">Caenorhabditis briggsae</name>
    <dbReference type="NCBI Taxonomy" id="6238"/>
    <lineage>
        <taxon>Eukaryota</taxon>
        <taxon>Metazoa</taxon>
        <taxon>Ecdysozoa</taxon>
        <taxon>Nematoda</taxon>
        <taxon>Chromadorea</taxon>
        <taxon>Rhabditida</taxon>
        <taxon>Rhabditina</taxon>
        <taxon>Rhabditomorpha</taxon>
        <taxon>Rhabditoidea</taxon>
        <taxon>Rhabditidae</taxon>
        <taxon>Peloderinae</taxon>
        <taxon>Caenorhabditis</taxon>
    </lineage>
</organism>
<protein>
    <recommendedName>
        <fullName evidence="10">Potassium channel domain-containing protein</fullName>
    </recommendedName>
</protein>
<dbReference type="GO" id="GO:0016020">
    <property type="term" value="C:membrane"/>
    <property type="evidence" value="ECO:0007669"/>
    <property type="project" value="UniProtKB-SubCell"/>
</dbReference>
<dbReference type="Proteomes" id="UP000827892">
    <property type="component" value="Chromosome V"/>
</dbReference>
<evidence type="ECO:0000256" key="2">
    <source>
        <dbReference type="ARBA" id="ARBA00022448"/>
    </source>
</evidence>
<reference evidence="12 14" key="2">
    <citation type="submission" date="2022-04" db="EMBL/GenBank/DDBJ databases">
        <title>Chromosome-level reference genomes for two strains of Caenorhabditis briggsae: an improved platform for comparative genomics.</title>
        <authorList>
            <person name="Stevens L."/>
            <person name="Andersen E."/>
        </authorList>
    </citation>
    <scope>NUCLEOTIDE SEQUENCE [LARGE SCALE GENOMIC DNA]</scope>
    <source>
        <strain evidence="12">VX34</strain>
        <tissue evidence="12">Whole-organism</tissue>
    </source>
</reference>
<keyword evidence="6 9" id="KW-0472">Membrane</keyword>
<dbReference type="InterPro" id="IPR013099">
    <property type="entry name" value="K_chnl_dom"/>
</dbReference>
<keyword evidence="14" id="KW-1185">Reference proteome</keyword>
<evidence type="ECO:0000313" key="11">
    <source>
        <dbReference type="EMBL" id="ULT90299.1"/>
    </source>
</evidence>
<evidence type="ECO:0000256" key="3">
    <source>
        <dbReference type="ARBA" id="ARBA00022692"/>
    </source>
</evidence>
<dbReference type="PANTHER" id="PTHR11003:SF309">
    <property type="entry name" value="POTASSIUM CHANNEL DOMAIN-CONTAINING PROTEIN"/>
    <property type="match status" value="1"/>
</dbReference>
<feature type="domain" description="Potassium channel" evidence="10">
    <location>
        <begin position="219"/>
        <end position="287"/>
    </location>
</feature>
<feature type="transmembrane region" description="Helical" evidence="9">
    <location>
        <begin position="242"/>
        <end position="258"/>
    </location>
</feature>
<proteinExistence type="inferred from homology"/>
<dbReference type="GO" id="GO:0005267">
    <property type="term" value="F:potassium channel activity"/>
    <property type="evidence" value="ECO:0007669"/>
    <property type="project" value="InterPro"/>
</dbReference>
<feature type="transmembrane region" description="Helical" evidence="9">
    <location>
        <begin position="173"/>
        <end position="191"/>
    </location>
</feature>
<dbReference type="PANTHER" id="PTHR11003">
    <property type="entry name" value="POTASSIUM CHANNEL, SUBFAMILY K"/>
    <property type="match status" value="1"/>
</dbReference>
<dbReference type="FunFam" id="1.10.287.70:FF:000235">
    <property type="entry name" value="TWiK family of potassium channels"/>
    <property type="match status" value="1"/>
</dbReference>
<dbReference type="Pfam" id="PF07885">
    <property type="entry name" value="Ion_trans_2"/>
    <property type="match status" value="2"/>
</dbReference>
<dbReference type="EMBL" id="CP092624">
    <property type="protein sequence ID" value="UMM36094.1"/>
    <property type="molecule type" value="Genomic_DNA"/>
</dbReference>
<dbReference type="AlphaFoldDB" id="A0AAE9F5C2"/>
<comment type="subcellular location">
    <subcellularLocation>
        <location evidence="1">Membrane</location>
        <topology evidence="1">Multi-pass membrane protein</topology>
    </subcellularLocation>
</comment>
<evidence type="ECO:0000313" key="13">
    <source>
        <dbReference type="Proteomes" id="UP000827892"/>
    </source>
</evidence>
<evidence type="ECO:0000313" key="12">
    <source>
        <dbReference type="EMBL" id="UMM36094.1"/>
    </source>
</evidence>
<keyword evidence="4 9" id="KW-1133">Transmembrane helix</keyword>
<evidence type="ECO:0000313" key="14">
    <source>
        <dbReference type="Proteomes" id="UP000829354"/>
    </source>
</evidence>
<evidence type="ECO:0000256" key="1">
    <source>
        <dbReference type="ARBA" id="ARBA00004141"/>
    </source>
</evidence>
<accession>A0AAE9F5C2</accession>
<name>A0AAE9F5C2_CAEBR</name>
<dbReference type="Gene3D" id="1.10.287.70">
    <property type="match status" value="1"/>
</dbReference>
<evidence type="ECO:0000256" key="5">
    <source>
        <dbReference type="ARBA" id="ARBA00023065"/>
    </source>
</evidence>
<keyword evidence="7 8" id="KW-0407">Ion channel</keyword>
<keyword evidence="5 8" id="KW-0406">Ion transport</keyword>
<dbReference type="PRINTS" id="PR01333">
    <property type="entry name" value="2POREKCHANEL"/>
</dbReference>
<evidence type="ECO:0000256" key="6">
    <source>
        <dbReference type="ARBA" id="ARBA00023136"/>
    </source>
</evidence>
<feature type="domain" description="Potassium channel" evidence="10">
    <location>
        <begin position="133"/>
        <end position="197"/>
    </location>
</feature>
<feature type="transmembrane region" description="Helical" evidence="9">
    <location>
        <begin position="40"/>
        <end position="60"/>
    </location>
</feature>
<dbReference type="Proteomes" id="UP000829354">
    <property type="component" value="Chromosome V"/>
</dbReference>
<dbReference type="SUPFAM" id="SSF81324">
    <property type="entry name" value="Voltage-gated potassium channels"/>
    <property type="match status" value="2"/>
</dbReference>
<dbReference type="EMBL" id="CP090895">
    <property type="protein sequence ID" value="ULT90299.1"/>
    <property type="molecule type" value="Genomic_DNA"/>
</dbReference>
<keyword evidence="2 8" id="KW-0813">Transport</keyword>
<feature type="transmembrane region" description="Helical" evidence="9">
    <location>
        <begin position="264"/>
        <end position="290"/>
    </location>
</feature>
<keyword evidence="3 8" id="KW-0812">Transmembrane</keyword>
<comment type="similarity">
    <text evidence="8">Belongs to the two pore domain potassium channel (TC 1.A.1.8) family.</text>
</comment>